<name>A0AAD8TK09_LOLMU</name>
<feature type="compositionally biased region" description="Polar residues" evidence="1">
    <location>
        <begin position="143"/>
        <end position="153"/>
    </location>
</feature>
<feature type="domain" description="GIR1-like zinc ribbon" evidence="2">
    <location>
        <begin position="183"/>
        <end position="219"/>
    </location>
</feature>
<protein>
    <recommendedName>
        <fullName evidence="2">GIR1-like zinc ribbon domain-containing protein</fullName>
    </recommendedName>
</protein>
<evidence type="ECO:0000259" key="2">
    <source>
        <dbReference type="Pfam" id="PF24747"/>
    </source>
</evidence>
<dbReference type="PANTHER" id="PTHR33177:SF74">
    <property type="entry name" value="PROTEIN GL2-INTERACTING REPRESSOR 1"/>
    <property type="match status" value="1"/>
</dbReference>
<dbReference type="AlphaFoldDB" id="A0AAD8TK09"/>
<evidence type="ECO:0000256" key="1">
    <source>
        <dbReference type="SAM" id="MobiDB-lite"/>
    </source>
</evidence>
<evidence type="ECO:0000313" key="3">
    <source>
        <dbReference type="EMBL" id="KAK1683122.1"/>
    </source>
</evidence>
<dbReference type="InterPro" id="IPR056440">
    <property type="entry name" value="Zn-ribbon_GIR1"/>
</dbReference>
<dbReference type="InterPro" id="IPR055281">
    <property type="entry name" value="GIR1-2/SIED1"/>
</dbReference>
<sequence length="238" mass="26652">MVVYDLSQVNQRHEAILEPEDYLIAGEISSTSDEMKSCELDAKFNGEGILFNGTLVYLPERSFSSEHRRDALRILSFENDHASLRLSRSYGFCFENMTERKCRSIPSLSLHTSCLSNNNLRMSRSNKRSSSKGLDLKLNLSLTTRGDSSNNRAMANDEESSPSSCLSSENEHGLQWSNSPEATSMVLAACPRCFIYVMLPQDDPRCPQCKSPVLLDFLQDNTSSNNKSSNGSRKSRRG</sequence>
<dbReference type="Proteomes" id="UP001231189">
    <property type="component" value="Unassembled WGS sequence"/>
</dbReference>
<dbReference type="Pfam" id="PF24747">
    <property type="entry name" value="Zn-ribbon_GIR1"/>
    <property type="match status" value="1"/>
</dbReference>
<organism evidence="3 4">
    <name type="scientific">Lolium multiflorum</name>
    <name type="common">Italian ryegrass</name>
    <name type="synonym">Lolium perenne subsp. multiflorum</name>
    <dbReference type="NCBI Taxonomy" id="4521"/>
    <lineage>
        <taxon>Eukaryota</taxon>
        <taxon>Viridiplantae</taxon>
        <taxon>Streptophyta</taxon>
        <taxon>Embryophyta</taxon>
        <taxon>Tracheophyta</taxon>
        <taxon>Spermatophyta</taxon>
        <taxon>Magnoliopsida</taxon>
        <taxon>Liliopsida</taxon>
        <taxon>Poales</taxon>
        <taxon>Poaceae</taxon>
        <taxon>BOP clade</taxon>
        <taxon>Pooideae</taxon>
        <taxon>Poodae</taxon>
        <taxon>Poeae</taxon>
        <taxon>Poeae Chloroplast Group 2 (Poeae type)</taxon>
        <taxon>Loliodinae</taxon>
        <taxon>Loliinae</taxon>
        <taxon>Lolium</taxon>
    </lineage>
</organism>
<gene>
    <name evidence="3" type="ORF">QYE76_043970</name>
</gene>
<keyword evidence="4" id="KW-1185">Reference proteome</keyword>
<evidence type="ECO:0000313" key="4">
    <source>
        <dbReference type="Proteomes" id="UP001231189"/>
    </source>
</evidence>
<accession>A0AAD8TK09</accession>
<dbReference type="PANTHER" id="PTHR33177">
    <property type="entry name" value="PUTATIVE-RELATED"/>
    <property type="match status" value="1"/>
</dbReference>
<proteinExistence type="predicted"/>
<feature type="region of interest" description="Disordered" evidence="1">
    <location>
        <begin position="143"/>
        <end position="172"/>
    </location>
</feature>
<dbReference type="EMBL" id="JAUUTY010000002">
    <property type="protein sequence ID" value="KAK1683122.1"/>
    <property type="molecule type" value="Genomic_DNA"/>
</dbReference>
<comment type="caution">
    <text evidence="3">The sequence shown here is derived from an EMBL/GenBank/DDBJ whole genome shotgun (WGS) entry which is preliminary data.</text>
</comment>
<reference evidence="3" key="1">
    <citation type="submission" date="2023-07" db="EMBL/GenBank/DDBJ databases">
        <title>A chromosome-level genome assembly of Lolium multiflorum.</title>
        <authorList>
            <person name="Chen Y."/>
            <person name="Copetti D."/>
            <person name="Kolliker R."/>
            <person name="Studer B."/>
        </authorList>
    </citation>
    <scope>NUCLEOTIDE SEQUENCE</scope>
    <source>
        <strain evidence="3">02402/16</strain>
        <tissue evidence="3">Leaf</tissue>
    </source>
</reference>